<dbReference type="AlphaFoldDB" id="A0A6A5KYR5"/>
<dbReference type="InterPro" id="IPR022742">
    <property type="entry name" value="Hydrolase_4"/>
</dbReference>
<organism evidence="3 4">
    <name type="scientific">Decorospora gaudefroyi</name>
    <dbReference type="NCBI Taxonomy" id="184978"/>
    <lineage>
        <taxon>Eukaryota</taxon>
        <taxon>Fungi</taxon>
        <taxon>Dikarya</taxon>
        <taxon>Ascomycota</taxon>
        <taxon>Pezizomycotina</taxon>
        <taxon>Dothideomycetes</taxon>
        <taxon>Pleosporomycetidae</taxon>
        <taxon>Pleosporales</taxon>
        <taxon>Pleosporineae</taxon>
        <taxon>Pleosporaceae</taxon>
        <taxon>Decorospora</taxon>
    </lineage>
</organism>
<comment type="similarity">
    <text evidence="1">Belongs to the polyketide transferase af380 family.</text>
</comment>
<evidence type="ECO:0000259" key="2">
    <source>
        <dbReference type="Pfam" id="PF12146"/>
    </source>
</evidence>
<dbReference type="Proteomes" id="UP000800040">
    <property type="component" value="Unassembled WGS sequence"/>
</dbReference>
<keyword evidence="3" id="KW-0378">Hydrolase</keyword>
<evidence type="ECO:0000256" key="1">
    <source>
        <dbReference type="ARBA" id="ARBA00029464"/>
    </source>
</evidence>
<dbReference type="Pfam" id="PF12146">
    <property type="entry name" value="Hydrolase_4"/>
    <property type="match status" value="1"/>
</dbReference>
<dbReference type="EMBL" id="ML975248">
    <property type="protein sequence ID" value="KAF1838973.1"/>
    <property type="molecule type" value="Genomic_DNA"/>
</dbReference>
<dbReference type="SUPFAM" id="SSF53474">
    <property type="entry name" value="alpha/beta-Hydrolases"/>
    <property type="match status" value="1"/>
</dbReference>
<protein>
    <submittedName>
        <fullName evidence="3">Alpha/beta-hydrolase</fullName>
    </submittedName>
</protein>
<dbReference type="PANTHER" id="PTHR47751">
    <property type="entry name" value="SUPERFAMILY HYDROLASE, PUTATIVE (AFU_ORTHOLOGUE AFUA_2G16580)-RELATED"/>
    <property type="match status" value="1"/>
</dbReference>
<accession>A0A6A5KYR5</accession>
<dbReference type="PANTHER" id="PTHR47751:SF2">
    <property type="entry name" value="DLTD N-TERMINAL DOMAIN PROTEIN (AFU_ORTHOLOGUE AFUA_8G00380)-RELATED"/>
    <property type="match status" value="1"/>
</dbReference>
<sequence>MSSSPRIDVSFPTLSGLTLRGWLFPAAKRGPAIILSPGFNMPKEAVVPELAAWFQARDVTALVFDSHGIGASDGEPRCDTDMQKRIEDLHDAVTFLSSQSLVDPTKIAIWGLCFDGHIALAVGAVDKRLGAVISFSPMIDISGDQERREPMLELAMQDRVGRLAGEEPMYLPVVNEDGTMPLGQVIGAEFFGTLERLNIPVENRVCVQTYYRALSWSIMHLLPKVSPTPVMIVTPEHDQVCPVSSQMDTFERLGEPKEHCLLPGKGHFDWMFGDTDAVMNKQLDFLKKYMHF</sequence>
<evidence type="ECO:0000313" key="4">
    <source>
        <dbReference type="Proteomes" id="UP000800040"/>
    </source>
</evidence>
<gene>
    <name evidence="3" type="ORF">BDW02DRAFT_564573</name>
</gene>
<keyword evidence="4" id="KW-1185">Reference proteome</keyword>
<name>A0A6A5KYR5_9PLEO</name>
<dbReference type="InterPro" id="IPR029058">
    <property type="entry name" value="AB_hydrolase_fold"/>
</dbReference>
<feature type="domain" description="Serine aminopeptidase S33" evidence="2">
    <location>
        <begin position="33"/>
        <end position="148"/>
    </location>
</feature>
<evidence type="ECO:0000313" key="3">
    <source>
        <dbReference type="EMBL" id="KAF1838973.1"/>
    </source>
</evidence>
<dbReference type="Gene3D" id="3.40.50.1820">
    <property type="entry name" value="alpha/beta hydrolase"/>
    <property type="match status" value="1"/>
</dbReference>
<dbReference type="Gene3D" id="1.10.10.800">
    <property type="match status" value="1"/>
</dbReference>
<proteinExistence type="inferred from homology"/>
<reference evidence="3" key="1">
    <citation type="submission" date="2020-01" db="EMBL/GenBank/DDBJ databases">
        <authorList>
            <consortium name="DOE Joint Genome Institute"/>
            <person name="Haridas S."/>
            <person name="Albert R."/>
            <person name="Binder M."/>
            <person name="Bloem J."/>
            <person name="Labutti K."/>
            <person name="Salamov A."/>
            <person name="Andreopoulos B."/>
            <person name="Baker S.E."/>
            <person name="Barry K."/>
            <person name="Bills G."/>
            <person name="Bluhm B.H."/>
            <person name="Cannon C."/>
            <person name="Castanera R."/>
            <person name="Culley D.E."/>
            <person name="Daum C."/>
            <person name="Ezra D."/>
            <person name="Gonzalez J.B."/>
            <person name="Henrissat B."/>
            <person name="Kuo A."/>
            <person name="Liang C."/>
            <person name="Lipzen A."/>
            <person name="Lutzoni F."/>
            <person name="Magnuson J."/>
            <person name="Mondo S."/>
            <person name="Nolan M."/>
            <person name="Ohm R."/>
            <person name="Pangilinan J."/>
            <person name="Park H.-J."/>
            <person name="Ramirez L."/>
            <person name="Alfaro M."/>
            <person name="Sun H."/>
            <person name="Tritt A."/>
            <person name="Yoshinaga Y."/>
            <person name="Zwiers L.-H."/>
            <person name="Turgeon B.G."/>
            <person name="Goodwin S.B."/>
            <person name="Spatafora J.W."/>
            <person name="Crous P.W."/>
            <person name="Grigoriev I.V."/>
        </authorList>
    </citation>
    <scope>NUCLEOTIDE SEQUENCE</scope>
    <source>
        <strain evidence="3">P77</strain>
    </source>
</reference>
<dbReference type="OrthoDB" id="2498029at2759"/>
<dbReference type="GO" id="GO:0016787">
    <property type="term" value="F:hydrolase activity"/>
    <property type="evidence" value="ECO:0007669"/>
    <property type="project" value="UniProtKB-KW"/>
</dbReference>
<dbReference type="InterPro" id="IPR051411">
    <property type="entry name" value="Polyketide_trans_af380"/>
</dbReference>